<name>A0A077WHK4_9FUNG</name>
<evidence type="ECO:0000256" key="3">
    <source>
        <dbReference type="SAM" id="Coils"/>
    </source>
</evidence>
<dbReference type="PROSITE" id="PS50086">
    <property type="entry name" value="TBC_RABGAP"/>
    <property type="match status" value="1"/>
</dbReference>
<evidence type="ECO:0000313" key="6">
    <source>
        <dbReference type="EMBL" id="CDS07251.1"/>
    </source>
</evidence>
<dbReference type="SUPFAM" id="SSF47923">
    <property type="entry name" value="Ypt/Rab-GAP domain of gyp1p"/>
    <property type="match status" value="2"/>
</dbReference>
<dbReference type="FunFam" id="1.10.10.750:FF:000003">
    <property type="entry name" value="GTPase activating protein (Evi5)"/>
    <property type="match status" value="1"/>
</dbReference>
<feature type="compositionally biased region" description="Polar residues" evidence="4">
    <location>
        <begin position="25"/>
        <end position="35"/>
    </location>
</feature>
<sequence length="589" mass="67513">MSGLTTTEHREEKRHLRERSHTITRHTIPSTTHTEALNDVEEGVSPKHFDTTDDLATINDQIQGLMVPGEEDLQDEDYSDEEDAAPTTGQASPKSLLSTTSSVVSYVSSASAYDILLSRLGNSQVDPFSRTETMDHRIDQDQSSAPRVSQEMKDQDTKDEDADWDFWAKVISDFKSVTTKELSSCIRRGIPSSLRGTIWQLLAKSKDTKLEQTYMQLLNQESVYEKAITRDLSRILPHNQYVQSTSGKDSLFNVAKAYSLYDQAVGYCQDILCIIGPLLLNMPEEETFCVLVQIMHRYGLRDYFLPQSNFLSQRLYQFSVLVSENIPHISRHLEFQGIQDNMYAARWFTSIFACKFPFDFVFRVYDLFLSEGQDVLLRVALAVLNQNQATILALEHDNLSRFLKNDLTEVTETTVDDIIHYTAELCIPNRRLERLAKQYQADAARSNSSDANAIESLRRQNKTLSETVRELQRNLNSLNREHDAIAKELIESKMEIARVHDENDALRQQSFDLKRALEALHVEVESRIKTEMSALSSKNAALMDRNVELEEQLATMEQTVIDMKLQFLESENERDSLDRRLNDLKRLMP</sequence>
<dbReference type="OrthoDB" id="295078at2759"/>
<dbReference type="PANTHER" id="PTHR47219:SF9">
    <property type="entry name" value="GTPASE ACTIVATING PROTEIN AND CENTROSOME-ASSOCIATED, ISOFORM B"/>
    <property type="match status" value="1"/>
</dbReference>
<dbReference type="SMART" id="SM00164">
    <property type="entry name" value="TBC"/>
    <property type="match status" value="1"/>
</dbReference>
<accession>A0A077WHK4</accession>
<evidence type="ECO:0000256" key="1">
    <source>
        <dbReference type="ARBA" id="ARBA00022468"/>
    </source>
</evidence>
<organism evidence="6">
    <name type="scientific">Lichtheimia ramosa</name>
    <dbReference type="NCBI Taxonomy" id="688394"/>
    <lineage>
        <taxon>Eukaryota</taxon>
        <taxon>Fungi</taxon>
        <taxon>Fungi incertae sedis</taxon>
        <taxon>Mucoromycota</taxon>
        <taxon>Mucoromycotina</taxon>
        <taxon>Mucoromycetes</taxon>
        <taxon>Mucorales</taxon>
        <taxon>Lichtheimiaceae</taxon>
        <taxon>Lichtheimia</taxon>
    </lineage>
</organism>
<feature type="compositionally biased region" description="Basic and acidic residues" evidence="4">
    <location>
        <begin position="7"/>
        <end position="21"/>
    </location>
</feature>
<proteinExistence type="predicted"/>
<evidence type="ECO:0000256" key="2">
    <source>
        <dbReference type="ARBA" id="ARBA00023054"/>
    </source>
</evidence>
<dbReference type="Gene3D" id="1.10.472.80">
    <property type="entry name" value="Ypt/Rab-GAP domain of gyp1p, domain 3"/>
    <property type="match status" value="1"/>
</dbReference>
<dbReference type="GO" id="GO:0005096">
    <property type="term" value="F:GTPase activator activity"/>
    <property type="evidence" value="ECO:0007669"/>
    <property type="project" value="UniProtKB-KW"/>
</dbReference>
<dbReference type="InterPro" id="IPR035969">
    <property type="entry name" value="Rab-GAP_TBC_sf"/>
</dbReference>
<dbReference type="Pfam" id="PF23436">
    <property type="entry name" value="RabGap-TBC_2"/>
    <property type="match status" value="1"/>
</dbReference>
<keyword evidence="1" id="KW-0343">GTPase activation</keyword>
<reference evidence="6" key="1">
    <citation type="journal article" date="2014" name="Genome Announc.">
        <title>De novo whole-genome sequence and genome annotation of Lichtheimia ramosa.</title>
        <authorList>
            <person name="Linde J."/>
            <person name="Schwartze V."/>
            <person name="Binder U."/>
            <person name="Lass-Florl C."/>
            <person name="Voigt K."/>
            <person name="Horn F."/>
        </authorList>
    </citation>
    <scope>NUCLEOTIDE SEQUENCE</scope>
    <source>
        <strain evidence="6">JMRC FSU:6197</strain>
    </source>
</reference>
<dbReference type="Gene3D" id="1.10.8.270">
    <property type="entry name" value="putative rabgap domain of human tbc1 domain family member 14 like domains"/>
    <property type="match status" value="1"/>
</dbReference>
<feature type="domain" description="Rab-GAP TBC" evidence="5">
    <location>
        <begin position="189"/>
        <end position="372"/>
    </location>
</feature>
<dbReference type="InterPro" id="IPR050302">
    <property type="entry name" value="Rab_GAP_TBC_domain"/>
</dbReference>
<feature type="compositionally biased region" description="Acidic residues" evidence="4">
    <location>
        <begin position="73"/>
        <end position="84"/>
    </location>
</feature>
<feature type="region of interest" description="Disordered" evidence="4">
    <location>
        <begin position="1"/>
        <end position="51"/>
    </location>
</feature>
<dbReference type="EMBL" id="LK023324">
    <property type="protein sequence ID" value="CDS07251.1"/>
    <property type="molecule type" value="Genomic_DNA"/>
</dbReference>
<gene>
    <name evidence="6" type="ORF">LRAMOSA01200</name>
</gene>
<dbReference type="AlphaFoldDB" id="A0A077WHK4"/>
<evidence type="ECO:0000256" key="4">
    <source>
        <dbReference type="SAM" id="MobiDB-lite"/>
    </source>
</evidence>
<dbReference type="InterPro" id="IPR000195">
    <property type="entry name" value="Rab-GAP-TBC_dom"/>
</dbReference>
<evidence type="ECO:0000259" key="5">
    <source>
        <dbReference type="PROSITE" id="PS50086"/>
    </source>
</evidence>
<feature type="region of interest" description="Disordered" evidence="4">
    <location>
        <begin position="73"/>
        <end position="98"/>
    </location>
</feature>
<feature type="coiled-coil region" evidence="3">
    <location>
        <begin position="429"/>
        <end position="587"/>
    </location>
</feature>
<dbReference type="Gene3D" id="1.10.10.750">
    <property type="entry name" value="Ypt/Rab-GAP domain of gyp1p, domain 1"/>
    <property type="match status" value="1"/>
</dbReference>
<protein>
    <recommendedName>
        <fullName evidence="5">Rab-GAP TBC domain-containing protein</fullName>
    </recommendedName>
</protein>
<dbReference type="GO" id="GO:0031267">
    <property type="term" value="F:small GTPase binding"/>
    <property type="evidence" value="ECO:0007669"/>
    <property type="project" value="TreeGrafter"/>
</dbReference>
<dbReference type="PANTHER" id="PTHR47219">
    <property type="entry name" value="RAB GTPASE-ACTIVATING PROTEIN 1-LIKE"/>
    <property type="match status" value="1"/>
</dbReference>
<keyword evidence="2 3" id="KW-0175">Coiled coil</keyword>
<feature type="region of interest" description="Disordered" evidence="4">
    <location>
        <begin position="135"/>
        <end position="156"/>
    </location>
</feature>
<dbReference type="FunFam" id="1.10.8.270:FF:000001">
    <property type="entry name" value="TBC1 domain family member 1"/>
    <property type="match status" value="1"/>
</dbReference>